<dbReference type="EC" id="2.4.-.-" evidence="2"/>
<keyword evidence="3" id="KW-1185">Reference proteome</keyword>
<name>A0ABS5QFG3_9PROT</name>
<keyword evidence="2" id="KW-0328">Glycosyltransferase</keyword>
<dbReference type="Pfam" id="PF13692">
    <property type="entry name" value="Glyco_trans_1_4"/>
    <property type="match status" value="1"/>
</dbReference>
<accession>A0ABS5QFG3</accession>
<comment type="caution">
    <text evidence="2">The sequence shown here is derived from an EMBL/GenBank/DDBJ whole genome shotgun (WGS) entry which is preliminary data.</text>
</comment>
<keyword evidence="2" id="KW-0808">Transferase</keyword>
<proteinExistence type="predicted"/>
<evidence type="ECO:0000313" key="3">
    <source>
        <dbReference type="Proteomes" id="UP000766336"/>
    </source>
</evidence>
<dbReference type="CDD" id="cd04186">
    <property type="entry name" value="GT_2_like_c"/>
    <property type="match status" value="1"/>
</dbReference>
<dbReference type="SUPFAM" id="SSF53448">
    <property type="entry name" value="Nucleotide-diphospho-sugar transferases"/>
    <property type="match status" value="1"/>
</dbReference>
<dbReference type="Pfam" id="PF00535">
    <property type="entry name" value="Glycos_transf_2"/>
    <property type="match status" value="1"/>
</dbReference>
<dbReference type="GO" id="GO:0016757">
    <property type="term" value="F:glycosyltransferase activity"/>
    <property type="evidence" value="ECO:0007669"/>
    <property type="project" value="UniProtKB-KW"/>
</dbReference>
<reference evidence="2 3" key="1">
    <citation type="submission" date="2021-05" db="EMBL/GenBank/DDBJ databases">
        <title>Roseococcus sp. XZZS9, whole genome shotgun sequencing project.</title>
        <authorList>
            <person name="Zhao G."/>
            <person name="Shen L."/>
        </authorList>
    </citation>
    <scope>NUCLEOTIDE SEQUENCE [LARGE SCALE GENOMIC DNA]</scope>
    <source>
        <strain evidence="2 3">XZZS9</strain>
    </source>
</reference>
<dbReference type="Gene3D" id="3.40.50.2000">
    <property type="entry name" value="Glycogen Phosphorylase B"/>
    <property type="match status" value="1"/>
</dbReference>
<evidence type="ECO:0000259" key="1">
    <source>
        <dbReference type="Pfam" id="PF00535"/>
    </source>
</evidence>
<dbReference type="Gene3D" id="3.90.550.10">
    <property type="entry name" value="Spore Coat Polysaccharide Biosynthesis Protein SpsA, Chain A"/>
    <property type="match status" value="1"/>
</dbReference>
<dbReference type="InterPro" id="IPR001173">
    <property type="entry name" value="Glyco_trans_2-like"/>
</dbReference>
<gene>
    <name evidence="2" type="ORF">KHU32_14315</name>
</gene>
<dbReference type="PANTHER" id="PTHR43179">
    <property type="entry name" value="RHAMNOSYLTRANSFERASE WBBL"/>
    <property type="match status" value="1"/>
</dbReference>
<dbReference type="RefSeq" id="WP_213670755.1">
    <property type="nucleotide sequence ID" value="NZ_JAHCDA010000002.1"/>
</dbReference>
<dbReference type="EMBL" id="JAHCDA010000002">
    <property type="protein sequence ID" value="MBS7812123.1"/>
    <property type="molecule type" value="Genomic_DNA"/>
</dbReference>
<dbReference type="InterPro" id="IPR029044">
    <property type="entry name" value="Nucleotide-diphossugar_trans"/>
</dbReference>
<organism evidence="2 3">
    <name type="scientific">Roseococcus pinisoli</name>
    <dbReference type="NCBI Taxonomy" id="2835040"/>
    <lineage>
        <taxon>Bacteria</taxon>
        <taxon>Pseudomonadati</taxon>
        <taxon>Pseudomonadota</taxon>
        <taxon>Alphaproteobacteria</taxon>
        <taxon>Acetobacterales</taxon>
        <taxon>Roseomonadaceae</taxon>
        <taxon>Roseococcus</taxon>
    </lineage>
</organism>
<evidence type="ECO:0000313" key="2">
    <source>
        <dbReference type="EMBL" id="MBS7812123.1"/>
    </source>
</evidence>
<dbReference type="Proteomes" id="UP000766336">
    <property type="component" value="Unassembled WGS sequence"/>
</dbReference>
<protein>
    <submittedName>
        <fullName evidence="2">Glycosyltransferase</fullName>
        <ecNumber evidence="2">2.4.-.-</ecNumber>
    </submittedName>
</protein>
<dbReference type="SUPFAM" id="SSF53756">
    <property type="entry name" value="UDP-Glycosyltransferase/glycogen phosphorylase"/>
    <property type="match status" value="1"/>
</dbReference>
<dbReference type="CDD" id="cd03801">
    <property type="entry name" value="GT4_PimA-like"/>
    <property type="match status" value="1"/>
</dbReference>
<sequence length="721" mass="79885">MRKILGWTLTGQLPAQLRQRRGAIQARWEFMEASLLLRLGLRRALRHQLGLPPAVTTPDPATISLPTSETPLLSVIIPTYGQVPHTLRCLATLASHPPSRPYEVLVVDDASGDPHVPELRQVRGIRLTERSKNLGFLRSCNAAAAEARGDYIFLLNNDTEVMPGALDALLDTFASHRQAGLVGARLLYPDGWLQEAGGIIWNDGSAWNYGNRDDPRKPQYSYLREADYISGAAIMIPTSLWRELGGFDEHYLPAYCEDSDLAFRLRAAGRTVLYQPEATIIHDEGVSHGTDTSKGIKAYQLSNSEKLRQRWAETFARDHLPVGQRVMRARDRAPRRRITLVIDNNVPERDRDAGSRTMVAFMEALIASGRVVKFWPLNGLALPGYTRELQQKGIEVLYGPWSGRFPRWIAANGAEIDEVLVSRPHVAAGTLALLRQHTEAAIVFYGHDLHHARFQRELEATGNASLQAEATRLLAEERRAWLDADLSLYPSEEEARAVRELEPGARVRAIVPYALPELDRPDPVPEGRQDLLFVAGFGHSPNEDAALWLARDILPAILAAQPATRLTLAGSNPTPAVQALASRNIEVTGFVSDEELARRYASARVIVCPLRYGAGVKMKVVEALHQGVPLVTTTVGAQGLDGLDQTVDVVDRADDFAAAVLRLLTDDREWKLRSEAEARFIRGRFSAQAMETELSCAFEQAAQFSRRKATQAQSRTPIPRA</sequence>
<feature type="domain" description="Glycosyltransferase 2-like" evidence="1">
    <location>
        <begin position="74"/>
        <end position="201"/>
    </location>
</feature>
<dbReference type="PANTHER" id="PTHR43179:SF7">
    <property type="entry name" value="RHAMNOSYLTRANSFERASE WBBL"/>
    <property type="match status" value="1"/>
</dbReference>